<feature type="transmembrane region" description="Helical" evidence="7">
    <location>
        <begin position="255"/>
        <end position="272"/>
    </location>
</feature>
<feature type="transmembrane region" description="Helical" evidence="7">
    <location>
        <begin position="82"/>
        <end position="101"/>
    </location>
</feature>
<evidence type="ECO:0000313" key="9">
    <source>
        <dbReference type="EMBL" id="GGX57338.1"/>
    </source>
</evidence>
<organism evidence="9 10">
    <name type="scientific">Litorimonas cladophorae</name>
    <dbReference type="NCBI Taxonomy" id="1220491"/>
    <lineage>
        <taxon>Bacteria</taxon>
        <taxon>Pseudomonadati</taxon>
        <taxon>Pseudomonadota</taxon>
        <taxon>Alphaproteobacteria</taxon>
        <taxon>Maricaulales</taxon>
        <taxon>Robiginitomaculaceae</taxon>
    </lineage>
</organism>
<feature type="transmembrane region" description="Helical" evidence="7">
    <location>
        <begin position="146"/>
        <end position="166"/>
    </location>
</feature>
<proteinExistence type="inferred from homology"/>
<dbReference type="AlphaFoldDB" id="A0A918NB07"/>
<dbReference type="Proteomes" id="UP000600865">
    <property type="component" value="Unassembled WGS sequence"/>
</dbReference>
<feature type="transmembrane region" description="Helical" evidence="7">
    <location>
        <begin position="17"/>
        <end position="34"/>
    </location>
</feature>
<dbReference type="Gene3D" id="1.20.1250.20">
    <property type="entry name" value="MFS general substrate transporter like domains"/>
    <property type="match status" value="2"/>
</dbReference>
<dbReference type="SUPFAM" id="SSF103473">
    <property type="entry name" value="MFS general substrate transporter"/>
    <property type="match status" value="1"/>
</dbReference>
<dbReference type="InterPro" id="IPR020846">
    <property type="entry name" value="MFS_dom"/>
</dbReference>
<dbReference type="EMBL" id="BMYV01000001">
    <property type="protein sequence ID" value="GGX57338.1"/>
    <property type="molecule type" value="Genomic_DNA"/>
</dbReference>
<dbReference type="GO" id="GO:0016020">
    <property type="term" value="C:membrane"/>
    <property type="evidence" value="ECO:0007669"/>
    <property type="project" value="TreeGrafter"/>
</dbReference>
<feature type="transmembrane region" description="Helical" evidence="7">
    <location>
        <begin position="178"/>
        <end position="195"/>
    </location>
</feature>
<dbReference type="InterPro" id="IPR036259">
    <property type="entry name" value="MFS_trans_sf"/>
</dbReference>
<feature type="transmembrane region" description="Helical" evidence="7">
    <location>
        <begin position="284"/>
        <end position="302"/>
    </location>
</feature>
<dbReference type="InterPro" id="IPR011701">
    <property type="entry name" value="MFS"/>
</dbReference>
<feature type="transmembrane region" description="Helical" evidence="7">
    <location>
        <begin position="216"/>
        <end position="235"/>
    </location>
</feature>
<keyword evidence="3" id="KW-0813">Transport</keyword>
<evidence type="ECO:0000256" key="7">
    <source>
        <dbReference type="SAM" id="Phobius"/>
    </source>
</evidence>
<feature type="transmembrane region" description="Helical" evidence="7">
    <location>
        <begin position="336"/>
        <end position="355"/>
    </location>
</feature>
<comment type="subcellular location">
    <subcellularLocation>
        <location evidence="1">Endomembrane system</location>
        <topology evidence="1">Multi-pass membrane protein</topology>
    </subcellularLocation>
</comment>
<name>A0A918NB07_9PROT</name>
<evidence type="ECO:0000256" key="3">
    <source>
        <dbReference type="ARBA" id="ARBA00022448"/>
    </source>
</evidence>
<accession>A0A918NB07</accession>
<feature type="domain" description="Major facilitator superfamily (MFS) profile" evidence="8">
    <location>
        <begin position="17"/>
        <end position="414"/>
    </location>
</feature>
<keyword evidence="5 7" id="KW-1133">Transmembrane helix</keyword>
<evidence type="ECO:0000256" key="6">
    <source>
        <dbReference type="ARBA" id="ARBA00023136"/>
    </source>
</evidence>
<evidence type="ECO:0000256" key="1">
    <source>
        <dbReference type="ARBA" id="ARBA00004127"/>
    </source>
</evidence>
<dbReference type="GO" id="GO:0022857">
    <property type="term" value="F:transmembrane transporter activity"/>
    <property type="evidence" value="ECO:0007669"/>
    <property type="project" value="InterPro"/>
</dbReference>
<keyword evidence="6 7" id="KW-0472">Membrane</keyword>
<evidence type="ECO:0000256" key="4">
    <source>
        <dbReference type="ARBA" id="ARBA00022692"/>
    </source>
</evidence>
<keyword evidence="4 7" id="KW-0812">Transmembrane</keyword>
<sequence>MVAVTAGGSEDLRPNRLFVLSCVALCVTAMTFAIRAGMLNDLGAEFALTKKQLGWTAGMAFFGFPVATVLGGLIYNATGPRLIMIFAFIGHLVGLALTIFAGGFWGLMISTFLVGFANGSVEAACNPMIATMYSNDKTTMLNKFHVWFPGGIVVGSLAALAIKSLFGGDGRPTWQLEIAIMIIPTLIYGWMIFTTKFPDVALDKSDETDTGKNLKAMISPLFIGIAILMTITATTELGTQQWVGSLLESSGANPLIILAIVTGLMAVGRYFAGPLVHALNPVGVLLFSAVMTTLGVFLLSIATGGMTYVAAIVFAIGVCYFWPTMIGFVSEYLPKTGALGMSIVGGAGMLGLFAWTPVIGGWIDAATAKAEAAGLEGNAVTLMAGQDTLSKILIFPIVLTVAFAILFVLRKRFTLEAAND</sequence>
<gene>
    <name evidence="9" type="ORF">GCM10011309_02880</name>
</gene>
<keyword evidence="10" id="KW-1185">Reference proteome</keyword>
<dbReference type="InterPro" id="IPR051788">
    <property type="entry name" value="MFS_Transporter"/>
</dbReference>
<dbReference type="PANTHER" id="PTHR23514">
    <property type="entry name" value="BYPASS OF STOP CODON PROTEIN 6"/>
    <property type="match status" value="1"/>
</dbReference>
<dbReference type="PANTHER" id="PTHR23514:SF3">
    <property type="entry name" value="BYPASS OF STOP CODON PROTEIN 6"/>
    <property type="match status" value="1"/>
</dbReference>
<feature type="transmembrane region" description="Helical" evidence="7">
    <location>
        <begin position="54"/>
        <end position="75"/>
    </location>
</feature>
<reference evidence="9 10" key="1">
    <citation type="journal article" date="2014" name="Int. J. Syst. Evol. Microbiol.">
        <title>Complete genome sequence of Corynebacterium casei LMG S-19264T (=DSM 44701T), isolated from a smear-ripened cheese.</title>
        <authorList>
            <consortium name="US DOE Joint Genome Institute (JGI-PGF)"/>
            <person name="Walter F."/>
            <person name="Albersmeier A."/>
            <person name="Kalinowski J."/>
            <person name="Ruckert C."/>
        </authorList>
    </citation>
    <scope>NUCLEOTIDE SEQUENCE [LARGE SCALE GENOMIC DNA]</scope>
    <source>
        <strain evidence="9 10">KCTC 23968</strain>
    </source>
</reference>
<comment type="caution">
    <text evidence="9">The sequence shown here is derived from an EMBL/GenBank/DDBJ whole genome shotgun (WGS) entry which is preliminary data.</text>
</comment>
<evidence type="ECO:0000313" key="10">
    <source>
        <dbReference type="Proteomes" id="UP000600865"/>
    </source>
</evidence>
<feature type="transmembrane region" description="Helical" evidence="7">
    <location>
        <begin position="107"/>
        <end position="125"/>
    </location>
</feature>
<dbReference type="GO" id="GO:0012505">
    <property type="term" value="C:endomembrane system"/>
    <property type="evidence" value="ECO:0007669"/>
    <property type="project" value="UniProtKB-SubCell"/>
</dbReference>
<feature type="transmembrane region" description="Helical" evidence="7">
    <location>
        <begin position="308"/>
        <end position="329"/>
    </location>
</feature>
<evidence type="ECO:0000256" key="5">
    <source>
        <dbReference type="ARBA" id="ARBA00022989"/>
    </source>
</evidence>
<evidence type="ECO:0000256" key="2">
    <source>
        <dbReference type="ARBA" id="ARBA00008335"/>
    </source>
</evidence>
<comment type="similarity">
    <text evidence="2">Belongs to the major facilitator superfamily.</text>
</comment>
<evidence type="ECO:0000259" key="8">
    <source>
        <dbReference type="PROSITE" id="PS50850"/>
    </source>
</evidence>
<dbReference type="Pfam" id="PF07690">
    <property type="entry name" value="MFS_1"/>
    <property type="match status" value="1"/>
</dbReference>
<protein>
    <recommendedName>
        <fullName evidence="8">Major facilitator superfamily (MFS) profile domain-containing protein</fullName>
    </recommendedName>
</protein>
<feature type="transmembrane region" description="Helical" evidence="7">
    <location>
        <begin position="392"/>
        <end position="409"/>
    </location>
</feature>
<dbReference type="RefSeq" id="WP_189580361.1">
    <property type="nucleotide sequence ID" value="NZ_BMYV01000001.1"/>
</dbReference>
<dbReference type="PROSITE" id="PS50850">
    <property type="entry name" value="MFS"/>
    <property type="match status" value="1"/>
</dbReference>